<dbReference type="Proteomes" id="UP000015106">
    <property type="component" value="Chromosome 4"/>
</dbReference>
<keyword evidence="1" id="KW-1133">Transmembrane helix</keyword>
<dbReference type="AlphaFoldDB" id="A0A8R7U614"/>
<evidence type="ECO:0000313" key="2">
    <source>
        <dbReference type="EnsemblPlants" id="TuG1812G0400001009.01.T03"/>
    </source>
</evidence>
<keyword evidence="1" id="KW-0812">Transmembrane</keyword>
<organism evidence="2 3">
    <name type="scientific">Triticum urartu</name>
    <name type="common">Red wild einkorn</name>
    <name type="synonym">Crithodium urartu</name>
    <dbReference type="NCBI Taxonomy" id="4572"/>
    <lineage>
        <taxon>Eukaryota</taxon>
        <taxon>Viridiplantae</taxon>
        <taxon>Streptophyta</taxon>
        <taxon>Embryophyta</taxon>
        <taxon>Tracheophyta</taxon>
        <taxon>Spermatophyta</taxon>
        <taxon>Magnoliopsida</taxon>
        <taxon>Liliopsida</taxon>
        <taxon>Poales</taxon>
        <taxon>Poaceae</taxon>
        <taxon>BOP clade</taxon>
        <taxon>Pooideae</taxon>
        <taxon>Triticodae</taxon>
        <taxon>Triticeae</taxon>
        <taxon>Triticinae</taxon>
        <taxon>Triticum</taxon>
    </lineage>
</organism>
<keyword evidence="3" id="KW-1185">Reference proteome</keyword>
<protein>
    <submittedName>
        <fullName evidence="2">Uncharacterized protein</fullName>
    </submittedName>
</protein>
<reference evidence="2" key="3">
    <citation type="submission" date="2022-06" db="UniProtKB">
        <authorList>
            <consortium name="EnsemblPlants"/>
        </authorList>
    </citation>
    <scope>IDENTIFICATION</scope>
</reference>
<feature type="transmembrane region" description="Helical" evidence="1">
    <location>
        <begin position="72"/>
        <end position="89"/>
    </location>
</feature>
<accession>A0A8R7U614</accession>
<dbReference type="EnsemblPlants" id="TuG1812G0400001009.01.T03">
    <property type="protein sequence ID" value="TuG1812G0400001009.01.T03"/>
    <property type="gene ID" value="TuG1812G0400001009.01"/>
</dbReference>
<evidence type="ECO:0000256" key="1">
    <source>
        <dbReference type="SAM" id="Phobius"/>
    </source>
</evidence>
<dbReference type="Gramene" id="TuG1812G0400001009.01.T03">
    <property type="protein sequence ID" value="TuG1812G0400001009.01.T03"/>
    <property type="gene ID" value="TuG1812G0400001009.01"/>
</dbReference>
<keyword evidence="1" id="KW-0472">Membrane</keyword>
<sequence length="127" mass="15524">MKMLSKRMIVMPAATMKQFKTQILYLVKRMFTRARCGESCRRHERRRRSSWSITNRRRPQWLRRCYFGDQRLTLFSSVMALTGAFYILFRRELRTMAMRRMKAQLLLIYCRKRVTRRNTLCSRGLMV</sequence>
<reference evidence="2" key="2">
    <citation type="submission" date="2018-03" db="EMBL/GenBank/DDBJ databases">
        <title>The Triticum urartu genome reveals the dynamic nature of wheat genome evolution.</title>
        <authorList>
            <person name="Ling H."/>
            <person name="Ma B."/>
            <person name="Shi X."/>
            <person name="Liu H."/>
            <person name="Dong L."/>
            <person name="Sun H."/>
            <person name="Cao Y."/>
            <person name="Gao Q."/>
            <person name="Zheng S."/>
            <person name="Li Y."/>
            <person name="Yu Y."/>
            <person name="Du H."/>
            <person name="Qi M."/>
            <person name="Li Y."/>
            <person name="Yu H."/>
            <person name="Cui Y."/>
            <person name="Wang N."/>
            <person name="Chen C."/>
            <person name="Wu H."/>
            <person name="Zhao Y."/>
            <person name="Zhang J."/>
            <person name="Li Y."/>
            <person name="Zhou W."/>
            <person name="Zhang B."/>
            <person name="Hu W."/>
            <person name="Eijk M."/>
            <person name="Tang J."/>
            <person name="Witsenboer H."/>
            <person name="Zhao S."/>
            <person name="Li Z."/>
            <person name="Zhang A."/>
            <person name="Wang D."/>
            <person name="Liang C."/>
        </authorList>
    </citation>
    <scope>NUCLEOTIDE SEQUENCE [LARGE SCALE GENOMIC DNA]</scope>
    <source>
        <strain evidence="2">cv. G1812</strain>
    </source>
</reference>
<proteinExistence type="predicted"/>
<evidence type="ECO:0000313" key="3">
    <source>
        <dbReference type="Proteomes" id="UP000015106"/>
    </source>
</evidence>
<name>A0A8R7U614_TRIUA</name>
<reference evidence="3" key="1">
    <citation type="journal article" date="2013" name="Nature">
        <title>Draft genome of the wheat A-genome progenitor Triticum urartu.</title>
        <authorList>
            <person name="Ling H.Q."/>
            <person name="Zhao S."/>
            <person name="Liu D."/>
            <person name="Wang J."/>
            <person name="Sun H."/>
            <person name="Zhang C."/>
            <person name="Fan H."/>
            <person name="Li D."/>
            <person name="Dong L."/>
            <person name="Tao Y."/>
            <person name="Gao C."/>
            <person name="Wu H."/>
            <person name="Li Y."/>
            <person name="Cui Y."/>
            <person name="Guo X."/>
            <person name="Zheng S."/>
            <person name="Wang B."/>
            <person name="Yu K."/>
            <person name="Liang Q."/>
            <person name="Yang W."/>
            <person name="Lou X."/>
            <person name="Chen J."/>
            <person name="Feng M."/>
            <person name="Jian J."/>
            <person name="Zhang X."/>
            <person name="Luo G."/>
            <person name="Jiang Y."/>
            <person name="Liu J."/>
            <person name="Wang Z."/>
            <person name="Sha Y."/>
            <person name="Zhang B."/>
            <person name="Wu H."/>
            <person name="Tang D."/>
            <person name="Shen Q."/>
            <person name="Xue P."/>
            <person name="Zou S."/>
            <person name="Wang X."/>
            <person name="Liu X."/>
            <person name="Wang F."/>
            <person name="Yang Y."/>
            <person name="An X."/>
            <person name="Dong Z."/>
            <person name="Zhang K."/>
            <person name="Zhang X."/>
            <person name="Luo M.C."/>
            <person name="Dvorak J."/>
            <person name="Tong Y."/>
            <person name="Wang J."/>
            <person name="Yang H."/>
            <person name="Li Z."/>
            <person name="Wang D."/>
            <person name="Zhang A."/>
            <person name="Wang J."/>
        </authorList>
    </citation>
    <scope>NUCLEOTIDE SEQUENCE</scope>
    <source>
        <strain evidence="3">cv. G1812</strain>
    </source>
</reference>